<feature type="compositionally biased region" description="Low complexity" evidence="9">
    <location>
        <begin position="498"/>
        <end position="512"/>
    </location>
</feature>
<comment type="catalytic activity">
    <reaction evidence="1">
        <text>S-ubiquitinyl-[E2 ubiquitin-conjugating enzyme]-L-cysteine + [acceptor protein]-L-lysine = [E2 ubiquitin-conjugating enzyme]-L-cysteine + N(6)-ubiquitinyl-[acceptor protein]-L-lysine.</text>
        <dbReference type="EC" id="2.3.2.27"/>
    </reaction>
</comment>
<feature type="domain" description="RING-type" evidence="10">
    <location>
        <begin position="879"/>
        <end position="920"/>
    </location>
</feature>
<feature type="compositionally biased region" description="Low complexity" evidence="9">
    <location>
        <begin position="446"/>
        <end position="457"/>
    </location>
</feature>
<dbReference type="InterPro" id="IPR013083">
    <property type="entry name" value="Znf_RING/FYVE/PHD"/>
</dbReference>
<name>A0AAN8S5J4_POLSC</name>
<accession>A0AAN8S5J4</accession>
<dbReference type="Pfam" id="PF13639">
    <property type="entry name" value="zf-RING_2"/>
    <property type="match status" value="1"/>
</dbReference>
<gene>
    <name evidence="11" type="ORF">RUM43_007526</name>
</gene>
<feature type="region of interest" description="Disordered" evidence="9">
    <location>
        <begin position="492"/>
        <end position="531"/>
    </location>
</feature>
<feature type="compositionally biased region" description="Basic and acidic residues" evidence="9">
    <location>
        <begin position="207"/>
        <end position="224"/>
    </location>
</feature>
<evidence type="ECO:0000256" key="8">
    <source>
        <dbReference type="PROSITE-ProRule" id="PRU00175"/>
    </source>
</evidence>
<dbReference type="PANTHER" id="PTHR22937">
    <property type="entry name" value="E3 UBIQUITIN-PROTEIN LIGASE RNF165"/>
    <property type="match status" value="1"/>
</dbReference>
<evidence type="ECO:0000256" key="6">
    <source>
        <dbReference type="ARBA" id="ARBA00022786"/>
    </source>
</evidence>
<feature type="region of interest" description="Disordered" evidence="9">
    <location>
        <begin position="134"/>
        <end position="252"/>
    </location>
</feature>
<feature type="compositionally biased region" description="Low complexity" evidence="9">
    <location>
        <begin position="346"/>
        <end position="361"/>
    </location>
</feature>
<evidence type="ECO:0000256" key="9">
    <source>
        <dbReference type="SAM" id="MobiDB-lite"/>
    </source>
</evidence>
<proteinExistence type="predicted"/>
<dbReference type="SUPFAM" id="SSF57850">
    <property type="entry name" value="RING/U-box"/>
    <property type="match status" value="1"/>
</dbReference>
<dbReference type="AlphaFoldDB" id="A0AAN8S5J4"/>
<dbReference type="CDD" id="cd16474">
    <property type="entry name" value="RING-H2_RNF111-like"/>
    <property type="match status" value="1"/>
</dbReference>
<dbReference type="GO" id="GO:0008270">
    <property type="term" value="F:zinc ion binding"/>
    <property type="evidence" value="ECO:0007669"/>
    <property type="project" value="UniProtKB-KW"/>
</dbReference>
<protein>
    <recommendedName>
        <fullName evidence="2">RING-type E3 ubiquitin transferase</fullName>
        <ecNumber evidence="2">2.3.2.27</ecNumber>
    </recommendedName>
</protein>
<comment type="caution">
    <text evidence="11">The sequence shown here is derived from an EMBL/GenBank/DDBJ whole genome shotgun (WGS) entry which is preliminary data.</text>
</comment>
<feature type="compositionally biased region" description="Polar residues" evidence="9">
    <location>
        <begin position="234"/>
        <end position="245"/>
    </location>
</feature>
<dbReference type="PROSITE" id="PS50089">
    <property type="entry name" value="ZF_RING_2"/>
    <property type="match status" value="1"/>
</dbReference>
<feature type="compositionally biased region" description="Polar residues" evidence="9">
    <location>
        <begin position="362"/>
        <end position="371"/>
    </location>
</feature>
<dbReference type="Proteomes" id="UP001372834">
    <property type="component" value="Unassembled WGS sequence"/>
</dbReference>
<feature type="region of interest" description="Disordered" evidence="9">
    <location>
        <begin position="668"/>
        <end position="699"/>
    </location>
</feature>
<dbReference type="EMBL" id="JAWJWE010000003">
    <property type="protein sequence ID" value="KAK6639255.1"/>
    <property type="molecule type" value="Genomic_DNA"/>
</dbReference>
<keyword evidence="6" id="KW-0833">Ubl conjugation pathway</keyword>
<dbReference type="InterPro" id="IPR001841">
    <property type="entry name" value="Znf_RING"/>
</dbReference>
<dbReference type="GO" id="GO:0061630">
    <property type="term" value="F:ubiquitin protein ligase activity"/>
    <property type="evidence" value="ECO:0007669"/>
    <property type="project" value="UniProtKB-EC"/>
</dbReference>
<evidence type="ECO:0000313" key="11">
    <source>
        <dbReference type="EMBL" id="KAK6639255.1"/>
    </source>
</evidence>
<dbReference type="GO" id="GO:0005634">
    <property type="term" value="C:nucleus"/>
    <property type="evidence" value="ECO:0007669"/>
    <property type="project" value="TreeGrafter"/>
</dbReference>
<organism evidence="11 12">
    <name type="scientific">Polyplax serrata</name>
    <name type="common">Common mouse louse</name>
    <dbReference type="NCBI Taxonomy" id="468196"/>
    <lineage>
        <taxon>Eukaryota</taxon>
        <taxon>Metazoa</taxon>
        <taxon>Ecdysozoa</taxon>
        <taxon>Arthropoda</taxon>
        <taxon>Hexapoda</taxon>
        <taxon>Insecta</taxon>
        <taxon>Pterygota</taxon>
        <taxon>Neoptera</taxon>
        <taxon>Paraneoptera</taxon>
        <taxon>Psocodea</taxon>
        <taxon>Troctomorpha</taxon>
        <taxon>Phthiraptera</taxon>
        <taxon>Anoplura</taxon>
        <taxon>Polyplacidae</taxon>
        <taxon>Polyplax</taxon>
    </lineage>
</organism>
<feature type="compositionally biased region" description="Basic and acidic residues" evidence="9">
    <location>
        <begin position="162"/>
        <end position="173"/>
    </location>
</feature>
<dbReference type="PANTHER" id="PTHR22937:SF65">
    <property type="entry name" value="E3 UBIQUITIN-PROTEIN LIGASE ARK2C"/>
    <property type="match status" value="1"/>
</dbReference>
<keyword evidence="4" id="KW-0479">Metal-binding</keyword>
<evidence type="ECO:0000259" key="10">
    <source>
        <dbReference type="PROSITE" id="PS50089"/>
    </source>
</evidence>
<dbReference type="InterPro" id="IPR045191">
    <property type="entry name" value="MBR1/2-like"/>
</dbReference>
<evidence type="ECO:0000256" key="5">
    <source>
        <dbReference type="ARBA" id="ARBA00022771"/>
    </source>
</evidence>
<keyword evidence="7" id="KW-0862">Zinc</keyword>
<evidence type="ECO:0000313" key="12">
    <source>
        <dbReference type="Proteomes" id="UP001372834"/>
    </source>
</evidence>
<keyword evidence="5 8" id="KW-0863">Zinc-finger</keyword>
<feature type="compositionally biased region" description="Polar residues" evidence="9">
    <location>
        <begin position="327"/>
        <end position="345"/>
    </location>
</feature>
<dbReference type="EC" id="2.3.2.27" evidence="2"/>
<dbReference type="SMART" id="SM00184">
    <property type="entry name" value="RING"/>
    <property type="match status" value="1"/>
</dbReference>
<feature type="region of interest" description="Disordered" evidence="9">
    <location>
        <begin position="327"/>
        <end position="374"/>
    </location>
</feature>
<evidence type="ECO:0000256" key="3">
    <source>
        <dbReference type="ARBA" id="ARBA00022679"/>
    </source>
</evidence>
<evidence type="ECO:0000256" key="1">
    <source>
        <dbReference type="ARBA" id="ARBA00000900"/>
    </source>
</evidence>
<feature type="region of interest" description="Disordered" evidence="9">
    <location>
        <begin position="408"/>
        <end position="465"/>
    </location>
</feature>
<feature type="compositionally biased region" description="Polar residues" evidence="9">
    <location>
        <begin position="518"/>
        <end position="531"/>
    </location>
</feature>
<evidence type="ECO:0000256" key="4">
    <source>
        <dbReference type="ARBA" id="ARBA00022723"/>
    </source>
</evidence>
<keyword evidence="3" id="KW-0808">Transferase</keyword>
<feature type="compositionally biased region" description="Basic and acidic residues" evidence="9">
    <location>
        <begin position="134"/>
        <end position="149"/>
    </location>
</feature>
<dbReference type="Gene3D" id="3.30.40.10">
    <property type="entry name" value="Zinc/RING finger domain, C3HC4 (zinc finger)"/>
    <property type="match status" value="1"/>
</dbReference>
<reference evidence="11 12" key="1">
    <citation type="submission" date="2023-10" db="EMBL/GenBank/DDBJ databases">
        <title>Genomes of two closely related lineages of the louse Polyplax serrata with different host specificities.</title>
        <authorList>
            <person name="Martinu J."/>
            <person name="Tarabai H."/>
            <person name="Stefka J."/>
            <person name="Hypsa V."/>
        </authorList>
    </citation>
    <scope>NUCLEOTIDE SEQUENCE [LARGE SCALE GENOMIC DNA]</scope>
    <source>
        <strain evidence="11">HR10_N</strain>
    </source>
</reference>
<evidence type="ECO:0000256" key="7">
    <source>
        <dbReference type="ARBA" id="ARBA00022833"/>
    </source>
</evidence>
<evidence type="ECO:0000256" key="2">
    <source>
        <dbReference type="ARBA" id="ARBA00012483"/>
    </source>
</evidence>
<feature type="compositionally biased region" description="Basic residues" evidence="9">
    <location>
        <begin position="677"/>
        <end position="686"/>
    </location>
</feature>
<sequence length="934" mass="107382">MNSPRGSRNESYLEKVGVQMEFESLFTENDVDDVEVLPQEHNERSVWYDQPDIEFQIPVAEPIIPQGSDLNPLFLYPQEDSFTSYMHSPETSLRCQPQASPNQDLRSDSICNVLCNQHNICPQPESSYSSRKSRFLETERQRSFTDTHRSYGGRIGYQRRHSNSEHGYNERHQNFGGVNRHVGERSQGYSERGFGDQGRVVTGQGRRFSERYRFSDRDRTHLDRGNGYGRRNPDQQYPHRNNNFSESERDHANRERYFENYDGRHFSDDNGRTHRLEFDNVMEARETFDPGRKRSFKDGDRLNGVKYRLKSRSRNRLYVEGISQTESEINQNQPSNSVQTLNNGASTSSPLLPMPTLLSQTKNSQDSSNPKVDNRVPSVELIAEADILHPNESSKVVKIEKSTKDAIDVPQETDVCDINKPGPSGVPKKETSGLPSAPDLQLDWLSSSTDSSNASESSDTDDDSGIEVLSVQCKQQMDESKPVVVDLTQESDEEMRQNHTTHQTTINHSHSQVPPYAQENNRPQRPSCRYQSQYPHHTTEFNQQTFGVENCEHRHFNQPCGCSRSNHMSWHNGHPHIQMPHGSYIVDSDLNIPQHRVSLYPPTLPYMYQVPPPIFPTPSRSVYPVHARLWHQQQRMQESQRRNLNYSGGGNRQRENILLHDPFQQTHTYGSQPHSQTHFHHCHTPSHHNPPVAHQHQHHCPPIPAPPTVYSRSEVGPSGIISPPPSFLPLHVSELETLPPRVTPIAVPQSDVASEVMVQHGPEGMAVESTHQHVHHHLYHYHSHPGQRMHHLHISIGRPTISNSPRPPDMLVPPLLPLPFLARHMSARLHDYLRVVEQRHQAQLNRGASQETIERNTFPHKYKRMKKNVENSEDYIEKCTICLSEFEESEDVRRLPCMHLFHIECVDQWLSTNKRCPICRVDIETHLNKDVPVI</sequence>